<dbReference type="Gene3D" id="2.30.110.50">
    <property type="match status" value="1"/>
</dbReference>
<dbReference type="EMBL" id="CP014263">
    <property type="protein sequence ID" value="AQG80535.1"/>
    <property type="molecule type" value="Genomic_DNA"/>
</dbReference>
<dbReference type="Pfam" id="PF05954">
    <property type="entry name" value="Phage_GPD"/>
    <property type="match status" value="1"/>
</dbReference>
<protein>
    <recommendedName>
        <fullName evidence="1">Gp5/Type VI secretion system Vgr protein OB-fold domain-containing protein</fullName>
    </recommendedName>
</protein>
<dbReference type="Gene3D" id="4.10.220.110">
    <property type="match status" value="1"/>
</dbReference>
<reference evidence="2 3" key="1">
    <citation type="submission" date="2016-01" db="EMBL/GenBank/DDBJ databases">
        <authorList>
            <person name="Oliw E.H."/>
        </authorList>
    </citation>
    <scope>NUCLEOTIDE SEQUENCE [LARGE SCALE GENOMIC DNA]</scope>
    <source>
        <strain evidence="2 3">DY10</strain>
    </source>
</reference>
<dbReference type="AlphaFoldDB" id="A0A1P9WYT0"/>
<dbReference type="KEGG" id="smon:AWR27_15115"/>
<organism evidence="2 3">
    <name type="scientific">Spirosoma montaniterrae</name>
    <dbReference type="NCBI Taxonomy" id="1178516"/>
    <lineage>
        <taxon>Bacteria</taxon>
        <taxon>Pseudomonadati</taxon>
        <taxon>Bacteroidota</taxon>
        <taxon>Cytophagia</taxon>
        <taxon>Cytophagales</taxon>
        <taxon>Cytophagaceae</taxon>
        <taxon>Spirosoma</taxon>
    </lineage>
</organism>
<dbReference type="InterPro" id="IPR037026">
    <property type="entry name" value="Vgr_OB-fold_dom_sf"/>
</dbReference>
<proteinExistence type="predicted"/>
<gene>
    <name evidence="2" type="ORF">AWR27_15115</name>
</gene>
<dbReference type="Pfam" id="PF04717">
    <property type="entry name" value="Phage_base_V"/>
    <property type="match status" value="1"/>
</dbReference>
<evidence type="ECO:0000313" key="2">
    <source>
        <dbReference type="EMBL" id="AQG80535.1"/>
    </source>
</evidence>
<dbReference type="InterPro" id="IPR006531">
    <property type="entry name" value="Gp5/Vgr_OB"/>
</dbReference>
<evidence type="ECO:0000313" key="3">
    <source>
        <dbReference type="Proteomes" id="UP000187941"/>
    </source>
</evidence>
<dbReference type="SUPFAM" id="SSF69255">
    <property type="entry name" value="gp5 N-terminal domain-like"/>
    <property type="match status" value="1"/>
</dbReference>
<dbReference type="Gene3D" id="2.40.50.230">
    <property type="entry name" value="Gp5 N-terminal domain"/>
    <property type="match status" value="1"/>
</dbReference>
<name>A0A1P9WYT0_9BACT</name>
<accession>A0A1P9WYT0</accession>
<feature type="domain" description="Gp5/Type VI secretion system Vgr protein OB-fold" evidence="1">
    <location>
        <begin position="368"/>
        <end position="445"/>
    </location>
</feature>
<evidence type="ECO:0000259" key="1">
    <source>
        <dbReference type="Pfam" id="PF04717"/>
    </source>
</evidence>
<sequence length="612" mass="67915">MNNLSDVRIDIGGTRVTIFQRISIQQWIDRHHTFELSVPIEQVEGEGAMRIDRSREFIGKEISVTIQYRVGSGQPFVFKGFITQLYLSKQSVSGSAVVIRGFSASILLEQGSRYAAFHQKNHSDIVKTVLDEYDTALLRPNVSPRNNQTEQYVVKFDESSYNFLHRLAAATGNWFFYDGERVVFGDVSNTTPIDLRYGDDISAFDMRMDLPGGEFYFDDFNYIQNQQARSHSAAVSVTGLGDYGQFLIDKAEQLYAERLFDHPPLPVWTDAEARQQVSYAKKASVANAVIFSGSCNVIGLKVGSVIDIRERSSQPGSQPQSYGRYRITSISHEANLGGGYSNRFEAVPAGVEFRANPGFYRPRATTQLAKVTHNDDPEHLGRVRVLFFWQLAQKDDESSPWIRVLTSYTAHADQGHYFVPERNSLVMVSFENDDPARPLVAGVTYHKDTKMNAFYSDQNNYKAIITKGGNHIIINDEAGKEEISLYNKDKKNHIQLSLDGTHISVKTQGTLNLQAGTINMKAKKINVEAEDELNAKSEQIKLEANSSLFAEAQSKIRLSGTSEAILTGAEVLVSADVKATVKGKITAVSADASLDLSSSAVASLSGMPVKIN</sequence>
<keyword evidence="3" id="KW-1185">Reference proteome</keyword>
<dbReference type="Proteomes" id="UP000187941">
    <property type="component" value="Chromosome"/>
</dbReference>
<dbReference type="STRING" id="1178516.AWR27_15115"/>
<dbReference type="SUPFAM" id="SSF69349">
    <property type="entry name" value="Phage fibre proteins"/>
    <property type="match status" value="1"/>
</dbReference>
<dbReference type="Gene3D" id="3.55.50.10">
    <property type="entry name" value="Baseplate protein-like domains"/>
    <property type="match status" value="1"/>
</dbReference>
<dbReference type="SUPFAM" id="SSF69279">
    <property type="entry name" value="Phage tail proteins"/>
    <property type="match status" value="2"/>
</dbReference>
<dbReference type="RefSeq" id="WP_077131962.1">
    <property type="nucleotide sequence ID" value="NZ_CP014263.1"/>
</dbReference>
<dbReference type="OrthoDB" id="1907165at2"/>